<dbReference type="PROSITE" id="PS51318">
    <property type="entry name" value="TAT"/>
    <property type="match status" value="1"/>
</dbReference>
<sequence>MSRPQRARRAILVAALAAATALAGCAAGLSPAAPAAPSDAPAPAPVTVFAAASLTAAFTEIAALDPALAVTLSFDGSPTLVDQVAAGAPADVLATADVTTMTRARDAGLLAGEPVTFAANTAVLIVPRGNPGAVTGLDVSLEGRRLVVCAPTVPCGATAHAIADAAGVTLRPVSEEQKVTDVRGKVASGEADAGIVFATDALAAGDAVETLPLPGAAQAATTYPIAVVHDAPHPDAAAAFVALITGPDGRDVLAAHGFTLP</sequence>
<dbReference type="InterPro" id="IPR006311">
    <property type="entry name" value="TAT_signal"/>
</dbReference>
<feature type="signal peptide" evidence="4">
    <location>
        <begin position="1"/>
        <end position="35"/>
    </location>
</feature>
<evidence type="ECO:0000313" key="5">
    <source>
        <dbReference type="EMBL" id="WZW99166.1"/>
    </source>
</evidence>
<name>A0ABZ3C9A7_9ACTN</name>
<organism evidence="5 6">
    <name type="scientific">Propioniciclava soli</name>
    <dbReference type="NCBI Taxonomy" id="2775081"/>
    <lineage>
        <taxon>Bacteria</taxon>
        <taxon>Bacillati</taxon>
        <taxon>Actinomycetota</taxon>
        <taxon>Actinomycetes</taxon>
        <taxon>Propionibacteriales</taxon>
        <taxon>Propionibacteriaceae</taxon>
        <taxon>Propioniciclava</taxon>
    </lineage>
</organism>
<reference evidence="5 6" key="1">
    <citation type="journal article" date="2023" name="Environ Microbiome">
        <title>A coral-associated actinobacterium mitigates coral bleaching under heat stress.</title>
        <authorList>
            <person name="Li J."/>
            <person name="Zou Y."/>
            <person name="Li Q."/>
            <person name="Zhang J."/>
            <person name="Bourne D.G."/>
            <person name="Lyu Y."/>
            <person name="Liu C."/>
            <person name="Zhang S."/>
        </authorList>
    </citation>
    <scope>NUCLEOTIDE SEQUENCE [LARGE SCALE GENOMIC DNA]</scope>
    <source>
        <strain evidence="5 6">SCSIO 13291</strain>
    </source>
</reference>
<dbReference type="EMBL" id="CP115965">
    <property type="protein sequence ID" value="WZW99166.1"/>
    <property type="molecule type" value="Genomic_DNA"/>
</dbReference>
<dbReference type="PANTHER" id="PTHR30632:SF0">
    <property type="entry name" value="SULFATE-BINDING PROTEIN"/>
    <property type="match status" value="1"/>
</dbReference>
<keyword evidence="2" id="KW-0479">Metal-binding</keyword>
<feature type="chain" id="PRO_5047511483" evidence="4">
    <location>
        <begin position="36"/>
        <end position="261"/>
    </location>
</feature>
<keyword evidence="6" id="KW-1185">Reference proteome</keyword>
<accession>A0ABZ3C9A7</accession>
<dbReference type="InterPro" id="IPR005950">
    <property type="entry name" value="ModA"/>
</dbReference>
<dbReference type="Pfam" id="PF13531">
    <property type="entry name" value="SBP_bac_11"/>
    <property type="match status" value="1"/>
</dbReference>
<keyword evidence="3 4" id="KW-0732">Signal</keyword>
<dbReference type="NCBIfam" id="TIGR01256">
    <property type="entry name" value="modA"/>
    <property type="match status" value="1"/>
</dbReference>
<dbReference type="Gene3D" id="3.40.190.10">
    <property type="entry name" value="Periplasmic binding protein-like II"/>
    <property type="match status" value="2"/>
</dbReference>
<protein>
    <submittedName>
        <fullName evidence="5">Molybdate ABC transporter substrate-binding protein</fullName>
    </submittedName>
</protein>
<gene>
    <name evidence="5" type="primary">modA</name>
    <name evidence="5" type="ORF">PCC79_02890</name>
</gene>
<dbReference type="InterPro" id="IPR050682">
    <property type="entry name" value="ModA/WtpA"/>
</dbReference>
<dbReference type="Proteomes" id="UP001434337">
    <property type="component" value="Chromosome"/>
</dbReference>
<evidence type="ECO:0000256" key="2">
    <source>
        <dbReference type="ARBA" id="ARBA00022723"/>
    </source>
</evidence>
<evidence type="ECO:0000256" key="1">
    <source>
        <dbReference type="ARBA" id="ARBA00009175"/>
    </source>
</evidence>
<dbReference type="PROSITE" id="PS51257">
    <property type="entry name" value="PROKAR_LIPOPROTEIN"/>
    <property type="match status" value="1"/>
</dbReference>
<proteinExistence type="inferred from homology"/>
<dbReference type="RefSeq" id="WP_342372941.1">
    <property type="nucleotide sequence ID" value="NZ_CP115965.1"/>
</dbReference>
<evidence type="ECO:0000256" key="3">
    <source>
        <dbReference type="ARBA" id="ARBA00022729"/>
    </source>
</evidence>
<evidence type="ECO:0000256" key="4">
    <source>
        <dbReference type="SAM" id="SignalP"/>
    </source>
</evidence>
<evidence type="ECO:0000313" key="6">
    <source>
        <dbReference type="Proteomes" id="UP001434337"/>
    </source>
</evidence>
<dbReference type="PANTHER" id="PTHR30632">
    <property type="entry name" value="MOLYBDATE-BINDING PERIPLASMIC PROTEIN"/>
    <property type="match status" value="1"/>
</dbReference>
<dbReference type="PIRSF" id="PIRSF004846">
    <property type="entry name" value="ModA"/>
    <property type="match status" value="1"/>
</dbReference>
<comment type="similarity">
    <text evidence="1">Belongs to the bacterial solute-binding protein ModA family.</text>
</comment>
<dbReference type="SUPFAM" id="SSF53850">
    <property type="entry name" value="Periplasmic binding protein-like II"/>
    <property type="match status" value="1"/>
</dbReference>